<organism evidence="1 2">
    <name type="scientific">Reticulomyxa filosa</name>
    <dbReference type="NCBI Taxonomy" id="46433"/>
    <lineage>
        <taxon>Eukaryota</taxon>
        <taxon>Sar</taxon>
        <taxon>Rhizaria</taxon>
        <taxon>Retaria</taxon>
        <taxon>Foraminifera</taxon>
        <taxon>Monothalamids</taxon>
        <taxon>Reticulomyxidae</taxon>
        <taxon>Reticulomyxa</taxon>
    </lineage>
</organism>
<accession>X6MMX7</accession>
<dbReference type="AlphaFoldDB" id="X6MMX7"/>
<protein>
    <submittedName>
        <fullName evidence="1">Uncharacterized protein</fullName>
    </submittedName>
</protein>
<reference evidence="1 2" key="1">
    <citation type="journal article" date="2013" name="Curr. Biol.">
        <title>The Genome of the Foraminiferan Reticulomyxa filosa.</title>
        <authorList>
            <person name="Glockner G."/>
            <person name="Hulsmann N."/>
            <person name="Schleicher M."/>
            <person name="Noegel A.A."/>
            <person name="Eichinger L."/>
            <person name="Gallinger C."/>
            <person name="Pawlowski J."/>
            <person name="Sierra R."/>
            <person name="Euteneuer U."/>
            <person name="Pillet L."/>
            <person name="Moustafa A."/>
            <person name="Platzer M."/>
            <person name="Groth M."/>
            <person name="Szafranski K."/>
            <person name="Schliwa M."/>
        </authorList>
    </citation>
    <scope>NUCLEOTIDE SEQUENCE [LARGE SCALE GENOMIC DNA]</scope>
</reference>
<evidence type="ECO:0000313" key="1">
    <source>
        <dbReference type="EMBL" id="ETO15011.1"/>
    </source>
</evidence>
<name>X6MMX7_RETFI</name>
<dbReference type="EMBL" id="ASPP01019557">
    <property type="protein sequence ID" value="ETO15011.1"/>
    <property type="molecule type" value="Genomic_DNA"/>
</dbReference>
<evidence type="ECO:0000313" key="2">
    <source>
        <dbReference type="Proteomes" id="UP000023152"/>
    </source>
</evidence>
<dbReference type="Proteomes" id="UP000023152">
    <property type="component" value="Unassembled WGS sequence"/>
</dbReference>
<proteinExistence type="predicted"/>
<sequence>MMDARTSRGSNNNNNKKELLGKRKKNIVIGKKKYSCQPKSLFSLSSIPSSLSLSSLGLSLLERRLYYYLQNHTWFANVMTPPQCILNSVNYLALTMTCPSFEKLLFVNIIVRGTNGGIPCQWTAVVSTALPHISACEEEQGQQEKGVHVQQKRMESLERYSKSTLTCKDTNLTVLIVAMTLKEFDTITCNFNGYEQKNDDETQAHILISTQSGKLVTINSWTNELILSIGAIK</sequence>
<keyword evidence="2" id="KW-1185">Reference proteome</keyword>
<gene>
    <name evidence="1" type="ORF">RFI_22357</name>
</gene>
<comment type="caution">
    <text evidence="1">The sequence shown here is derived from an EMBL/GenBank/DDBJ whole genome shotgun (WGS) entry which is preliminary data.</text>
</comment>